<keyword evidence="2" id="KW-0472">Membrane</keyword>
<reference evidence="3" key="2">
    <citation type="submission" date="2021-04" db="EMBL/GenBank/DDBJ databases">
        <authorList>
            <person name="Gilroy R."/>
        </authorList>
    </citation>
    <scope>NUCLEOTIDE SEQUENCE</scope>
    <source>
        <strain evidence="3">14324</strain>
    </source>
</reference>
<feature type="compositionally biased region" description="Basic and acidic residues" evidence="1">
    <location>
        <begin position="69"/>
        <end position="88"/>
    </location>
</feature>
<sequence>MLCGVMGGTGWIIAYVLRLGLTTATDPYGSVMKCFHEMGRSSDIYIAIIFYIVAVIGLVVAVNSIMGDNNKHSKTADEERKQENETGE</sequence>
<proteinExistence type="predicted"/>
<keyword evidence="2" id="KW-1133">Transmembrane helix</keyword>
<dbReference type="EMBL" id="DXBU01000107">
    <property type="protein sequence ID" value="HIZ22699.1"/>
    <property type="molecule type" value="Genomic_DNA"/>
</dbReference>
<evidence type="ECO:0000313" key="4">
    <source>
        <dbReference type="Proteomes" id="UP000824041"/>
    </source>
</evidence>
<organism evidence="3 4">
    <name type="scientific">Candidatus Blautia faecigallinarum</name>
    <dbReference type="NCBI Taxonomy" id="2838488"/>
    <lineage>
        <taxon>Bacteria</taxon>
        <taxon>Bacillati</taxon>
        <taxon>Bacillota</taxon>
        <taxon>Clostridia</taxon>
        <taxon>Lachnospirales</taxon>
        <taxon>Lachnospiraceae</taxon>
        <taxon>Blautia</taxon>
    </lineage>
</organism>
<evidence type="ECO:0000313" key="3">
    <source>
        <dbReference type="EMBL" id="HIZ22699.1"/>
    </source>
</evidence>
<keyword evidence="2" id="KW-0812">Transmembrane</keyword>
<feature type="transmembrane region" description="Helical" evidence="2">
    <location>
        <begin position="44"/>
        <end position="65"/>
    </location>
</feature>
<name>A0A9D2DTJ9_9FIRM</name>
<feature type="region of interest" description="Disordered" evidence="1">
    <location>
        <begin position="68"/>
        <end position="88"/>
    </location>
</feature>
<gene>
    <name evidence="3" type="ORF">IAA21_07900</name>
</gene>
<dbReference type="Proteomes" id="UP000824041">
    <property type="component" value="Unassembled WGS sequence"/>
</dbReference>
<reference evidence="3" key="1">
    <citation type="journal article" date="2021" name="PeerJ">
        <title>Extensive microbial diversity within the chicken gut microbiome revealed by metagenomics and culture.</title>
        <authorList>
            <person name="Gilroy R."/>
            <person name="Ravi A."/>
            <person name="Getino M."/>
            <person name="Pursley I."/>
            <person name="Horton D.L."/>
            <person name="Alikhan N.F."/>
            <person name="Baker D."/>
            <person name="Gharbi K."/>
            <person name="Hall N."/>
            <person name="Watson M."/>
            <person name="Adriaenssens E.M."/>
            <person name="Foster-Nyarko E."/>
            <person name="Jarju S."/>
            <person name="Secka A."/>
            <person name="Antonio M."/>
            <person name="Oren A."/>
            <person name="Chaudhuri R.R."/>
            <person name="La Ragione R."/>
            <person name="Hildebrand F."/>
            <person name="Pallen M.J."/>
        </authorList>
    </citation>
    <scope>NUCLEOTIDE SEQUENCE</scope>
    <source>
        <strain evidence="3">14324</strain>
    </source>
</reference>
<dbReference type="AlphaFoldDB" id="A0A9D2DTJ9"/>
<comment type="caution">
    <text evidence="3">The sequence shown here is derived from an EMBL/GenBank/DDBJ whole genome shotgun (WGS) entry which is preliminary data.</text>
</comment>
<evidence type="ECO:0000256" key="2">
    <source>
        <dbReference type="SAM" id="Phobius"/>
    </source>
</evidence>
<protein>
    <submittedName>
        <fullName evidence="3">Uncharacterized protein</fullName>
    </submittedName>
</protein>
<evidence type="ECO:0000256" key="1">
    <source>
        <dbReference type="SAM" id="MobiDB-lite"/>
    </source>
</evidence>
<accession>A0A9D2DTJ9</accession>